<sequence length="123" mass="14394">MVFDREAGEHLRELVKQHFLWVAYSIENRRVIEEIWQGLPEYEPWPIATIGVPEYENPNRRLEMEHSLDSALGHIPIANRIVFLGVGEEDLSFVDGLMAEREFRRESPATYGRYVRVVPVEKT</sequence>
<dbReference type="RefSeq" id="WP_281736332.1">
    <property type="nucleotide sequence ID" value="NZ_JAKETQ010000001.1"/>
</dbReference>
<accession>A0AA41QP31</accession>
<keyword evidence="2" id="KW-1185">Reference proteome</keyword>
<evidence type="ECO:0000313" key="1">
    <source>
        <dbReference type="EMBL" id="MCI0128090.1"/>
    </source>
</evidence>
<dbReference type="AlphaFoldDB" id="A0AA41QP31"/>
<reference evidence="1" key="1">
    <citation type="submission" date="2022-03" db="EMBL/GenBank/DDBJ databases">
        <title>The complete genome sequence of a Methyloterrigena soli.</title>
        <authorList>
            <person name="Zi Z."/>
        </authorList>
    </citation>
    <scope>NUCLEOTIDE SEQUENCE</scope>
    <source>
        <strain evidence="1">M48</strain>
    </source>
</reference>
<protein>
    <submittedName>
        <fullName evidence="1">Uncharacterized protein</fullName>
    </submittedName>
</protein>
<evidence type="ECO:0000313" key="2">
    <source>
        <dbReference type="Proteomes" id="UP001156140"/>
    </source>
</evidence>
<name>A0AA41QP31_9HYPH</name>
<organism evidence="1 2">
    <name type="scientific">Paradevosia shaoguanensis</name>
    <dbReference type="NCBI Taxonomy" id="1335043"/>
    <lineage>
        <taxon>Bacteria</taxon>
        <taxon>Pseudomonadati</taxon>
        <taxon>Pseudomonadota</taxon>
        <taxon>Alphaproteobacteria</taxon>
        <taxon>Hyphomicrobiales</taxon>
        <taxon>Devosiaceae</taxon>
        <taxon>Paradevosia</taxon>
    </lineage>
</organism>
<dbReference type="EMBL" id="JALAZD010000001">
    <property type="protein sequence ID" value="MCI0128090.1"/>
    <property type="molecule type" value="Genomic_DNA"/>
</dbReference>
<dbReference type="Proteomes" id="UP001156140">
    <property type="component" value="Unassembled WGS sequence"/>
</dbReference>
<gene>
    <name evidence="1" type="ORF">ML536_14770</name>
</gene>
<comment type="caution">
    <text evidence="1">The sequence shown here is derived from an EMBL/GenBank/DDBJ whole genome shotgun (WGS) entry which is preliminary data.</text>
</comment>
<proteinExistence type="predicted"/>